<dbReference type="InterPro" id="IPR036388">
    <property type="entry name" value="WH-like_DNA-bd_sf"/>
</dbReference>
<name>A0A2S9J3H8_9SPHI</name>
<keyword evidence="1" id="KW-0805">Transcription regulation</keyword>
<evidence type="ECO:0000256" key="1">
    <source>
        <dbReference type="ARBA" id="ARBA00023015"/>
    </source>
</evidence>
<dbReference type="EMBL" id="PVBQ01000007">
    <property type="protein sequence ID" value="PRD47319.1"/>
    <property type="molecule type" value="Genomic_DNA"/>
</dbReference>
<keyword evidence="6" id="KW-1185">Reference proteome</keyword>
<dbReference type="InterPro" id="IPR036390">
    <property type="entry name" value="WH_DNA-bd_sf"/>
</dbReference>
<proteinExistence type="predicted"/>
<gene>
    <name evidence="5" type="ORF">C5745_10880</name>
</gene>
<dbReference type="GO" id="GO:0003677">
    <property type="term" value="F:DNA binding"/>
    <property type="evidence" value="ECO:0007669"/>
    <property type="project" value="UniProtKB-KW"/>
</dbReference>
<dbReference type="Proteomes" id="UP000239711">
    <property type="component" value="Unassembled WGS sequence"/>
</dbReference>
<feature type="domain" description="HTH gntR-type" evidence="4">
    <location>
        <begin position="7"/>
        <end position="75"/>
    </location>
</feature>
<sequence length="118" mass="13701">MQFKSEKAIYIQITEFVMEKILKGEWSADQKIPSVRDLGGELEVNPNTAMRAYDILQQQDIIYNKRGLGFFVSKDAKKSITSVKKKQFIDVDLPQFFNTIELLGISIEEINSYYQKQK</sequence>
<accession>A0A2S9J3H8</accession>
<dbReference type="CDD" id="cd07377">
    <property type="entry name" value="WHTH_GntR"/>
    <property type="match status" value="1"/>
</dbReference>
<dbReference type="Gene3D" id="1.10.10.10">
    <property type="entry name" value="Winged helix-like DNA-binding domain superfamily/Winged helix DNA-binding domain"/>
    <property type="match status" value="1"/>
</dbReference>
<evidence type="ECO:0000313" key="5">
    <source>
        <dbReference type="EMBL" id="PRD47319.1"/>
    </source>
</evidence>
<comment type="caution">
    <text evidence="5">The sequence shown here is derived from an EMBL/GenBank/DDBJ whole genome shotgun (WGS) entry which is preliminary data.</text>
</comment>
<dbReference type="RefSeq" id="WP_105717033.1">
    <property type="nucleotide sequence ID" value="NZ_PVBQ01000007.1"/>
</dbReference>
<dbReference type="PROSITE" id="PS50949">
    <property type="entry name" value="HTH_GNTR"/>
    <property type="match status" value="1"/>
</dbReference>
<dbReference type="Gene3D" id="1.10.287.100">
    <property type="match status" value="1"/>
</dbReference>
<dbReference type="PANTHER" id="PTHR38445">
    <property type="entry name" value="HTH-TYPE TRANSCRIPTIONAL REPRESSOR YTRA"/>
    <property type="match status" value="1"/>
</dbReference>
<reference evidence="5 6" key="1">
    <citation type="submission" date="2018-02" db="EMBL/GenBank/DDBJ databases">
        <title>The draft genome of Sphingobacterium sp. 5JN-11.</title>
        <authorList>
            <person name="Liu L."/>
            <person name="Li L."/>
            <person name="Liang L."/>
            <person name="Zhang X."/>
            <person name="Wang T."/>
        </authorList>
    </citation>
    <scope>NUCLEOTIDE SEQUENCE [LARGE SCALE GENOMIC DNA]</scope>
    <source>
        <strain evidence="5 6">5JN-11</strain>
    </source>
</reference>
<dbReference type="SMART" id="SM00345">
    <property type="entry name" value="HTH_GNTR"/>
    <property type="match status" value="1"/>
</dbReference>
<organism evidence="5 6">
    <name type="scientific">Sphingobacterium haloxyli</name>
    <dbReference type="NCBI Taxonomy" id="2100533"/>
    <lineage>
        <taxon>Bacteria</taxon>
        <taxon>Pseudomonadati</taxon>
        <taxon>Bacteroidota</taxon>
        <taxon>Sphingobacteriia</taxon>
        <taxon>Sphingobacteriales</taxon>
        <taxon>Sphingobacteriaceae</taxon>
        <taxon>Sphingobacterium</taxon>
    </lineage>
</organism>
<evidence type="ECO:0000259" key="4">
    <source>
        <dbReference type="PROSITE" id="PS50949"/>
    </source>
</evidence>
<protein>
    <submittedName>
        <fullName evidence="5">GntR family transcriptional regulator</fullName>
    </submittedName>
</protein>
<evidence type="ECO:0000256" key="3">
    <source>
        <dbReference type="ARBA" id="ARBA00023163"/>
    </source>
</evidence>
<dbReference type="Pfam" id="PF00392">
    <property type="entry name" value="GntR"/>
    <property type="match status" value="1"/>
</dbReference>
<evidence type="ECO:0000313" key="6">
    <source>
        <dbReference type="Proteomes" id="UP000239711"/>
    </source>
</evidence>
<keyword evidence="2" id="KW-0238">DNA-binding</keyword>
<dbReference type="GO" id="GO:0003700">
    <property type="term" value="F:DNA-binding transcription factor activity"/>
    <property type="evidence" value="ECO:0007669"/>
    <property type="project" value="InterPro"/>
</dbReference>
<evidence type="ECO:0000256" key="2">
    <source>
        <dbReference type="ARBA" id="ARBA00023125"/>
    </source>
</evidence>
<dbReference type="PANTHER" id="PTHR38445:SF10">
    <property type="entry name" value="GNTR-FAMILY TRANSCRIPTIONAL REGULATOR"/>
    <property type="match status" value="1"/>
</dbReference>
<dbReference type="OrthoDB" id="362473at2"/>
<dbReference type="AlphaFoldDB" id="A0A2S9J3H8"/>
<keyword evidence="3" id="KW-0804">Transcription</keyword>
<dbReference type="InterPro" id="IPR000524">
    <property type="entry name" value="Tscrpt_reg_HTH_GntR"/>
</dbReference>
<dbReference type="SUPFAM" id="SSF46785">
    <property type="entry name" value="Winged helix' DNA-binding domain"/>
    <property type="match status" value="1"/>
</dbReference>